<feature type="transmembrane region" description="Helical" evidence="7">
    <location>
        <begin position="209"/>
        <end position="227"/>
    </location>
</feature>
<name>A0A2U3DRP3_PURLI</name>
<proteinExistence type="inferred from homology"/>
<feature type="transmembrane region" description="Helical" evidence="7">
    <location>
        <begin position="175"/>
        <end position="197"/>
    </location>
</feature>
<dbReference type="PANTHER" id="PTHR20855:SF52">
    <property type="entry name" value="ADIPONECTIN RECEPTOR PROTEIN"/>
    <property type="match status" value="1"/>
</dbReference>
<evidence type="ECO:0000313" key="8">
    <source>
        <dbReference type="EMBL" id="PWI64931.1"/>
    </source>
</evidence>
<feature type="binding site" evidence="6">
    <location>
        <position position="190"/>
    </location>
    <ligand>
        <name>Zn(2+)</name>
        <dbReference type="ChEBI" id="CHEBI:29105"/>
    </ligand>
</feature>
<dbReference type="InterPro" id="IPR004254">
    <property type="entry name" value="AdipoR/HlyIII-related"/>
</dbReference>
<dbReference type="GO" id="GO:0016020">
    <property type="term" value="C:membrane"/>
    <property type="evidence" value="ECO:0007669"/>
    <property type="project" value="UniProtKB-SubCell"/>
</dbReference>
<comment type="similarity">
    <text evidence="2">Belongs to the ADIPOR family.</text>
</comment>
<dbReference type="EMBL" id="LCWV01000041">
    <property type="protein sequence ID" value="PWI64931.1"/>
    <property type="molecule type" value="Genomic_DNA"/>
</dbReference>
<evidence type="ECO:0008006" key="10">
    <source>
        <dbReference type="Google" id="ProtNLM"/>
    </source>
</evidence>
<feature type="transmembrane region" description="Helical" evidence="7">
    <location>
        <begin position="301"/>
        <end position="320"/>
    </location>
</feature>
<dbReference type="AlphaFoldDB" id="A0A2U3DRP3"/>
<evidence type="ECO:0000256" key="3">
    <source>
        <dbReference type="ARBA" id="ARBA00022692"/>
    </source>
</evidence>
<feature type="transmembrane region" description="Helical" evidence="7">
    <location>
        <begin position="135"/>
        <end position="155"/>
    </location>
</feature>
<dbReference type="GO" id="GO:0006882">
    <property type="term" value="P:intracellular zinc ion homeostasis"/>
    <property type="evidence" value="ECO:0007669"/>
    <property type="project" value="TreeGrafter"/>
</dbReference>
<keyword evidence="5 7" id="KW-0472">Membrane</keyword>
<evidence type="ECO:0000256" key="4">
    <source>
        <dbReference type="ARBA" id="ARBA00022989"/>
    </source>
</evidence>
<evidence type="ECO:0000256" key="7">
    <source>
        <dbReference type="SAM" id="Phobius"/>
    </source>
</evidence>
<keyword evidence="6" id="KW-0479">Metal-binding</keyword>
<keyword evidence="3 7" id="KW-0812">Transmembrane</keyword>
<keyword evidence="4 7" id="KW-1133">Transmembrane helix</keyword>
<dbReference type="GO" id="GO:0046872">
    <property type="term" value="F:metal ion binding"/>
    <property type="evidence" value="ECO:0007669"/>
    <property type="project" value="UniProtKB-KW"/>
</dbReference>
<reference evidence="8 9" key="1">
    <citation type="journal article" date="2016" name="Front. Microbiol.">
        <title>Genome and transcriptome sequences reveal the specific parasitism of the nematophagous Purpureocillium lilacinum 36-1.</title>
        <authorList>
            <person name="Xie J."/>
            <person name="Li S."/>
            <person name="Mo C."/>
            <person name="Xiao X."/>
            <person name="Peng D."/>
            <person name="Wang G."/>
            <person name="Xiao Y."/>
        </authorList>
    </citation>
    <scope>NUCLEOTIDE SEQUENCE [LARGE SCALE GENOMIC DNA]</scope>
    <source>
        <strain evidence="8 9">36-1</strain>
    </source>
</reference>
<accession>A0A2U3DRP3</accession>
<comment type="caution">
    <text evidence="8">The sequence shown here is derived from an EMBL/GenBank/DDBJ whole genome shotgun (WGS) entry which is preliminary data.</text>
</comment>
<dbReference type="GO" id="GO:0038023">
    <property type="term" value="F:signaling receptor activity"/>
    <property type="evidence" value="ECO:0007669"/>
    <property type="project" value="TreeGrafter"/>
</dbReference>
<organism evidence="8 9">
    <name type="scientific">Purpureocillium lilacinum</name>
    <name type="common">Paecilomyces lilacinus</name>
    <dbReference type="NCBI Taxonomy" id="33203"/>
    <lineage>
        <taxon>Eukaryota</taxon>
        <taxon>Fungi</taxon>
        <taxon>Dikarya</taxon>
        <taxon>Ascomycota</taxon>
        <taxon>Pezizomycotina</taxon>
        <taxon>Sordariomycetes</taxon>
        <taxon>Hypocreomycetidae</taxon>
        <taxon>Hypocreales</taxon>
        <taxon>Ophiocordycipitaceae</taxon>
        <taxon>Purpureocillium</taxon>
    </lineage>
</organism>
<feature type="binding site" evidence="6">
    <location>
        <position position="342"/>
    </location>
    <ligand>
        <name>Zn(2+)</name>
        <dbReference type="ChEBI" id="CHEBI:29105"/>
    </ligand>
</feature>
<comment type="subcellular location">
    <subcellularLocation>
        <location evidence="1">Membrane</location>
        <topology evidence="1">Multi-pass membrane protein</topology>
    </subcellularLocation>
</comment>
<sequence length="377" mass="42217">MDTSKTNTPDAQAEAQSDCPTSAQVKLSDGMFDRRWQQPTLTLCKHNPHGPLACNCHEEFINKITEVYAVCQRLKSRLDILEACATDGFFCHRKEDAEPEDVNLKCKCGTMSQHCLNYDVWGISVFSCHNETVNIWTHLIGTIKFLYDFVGFLWLDPVPDLSGSSAADAVAVSSYYLSVIACFGLSSLFHIFSDHSLRLHRLTNELDHLGIVVVMWGTGVSGAHFALRCAPTIVRALHFSMLTLTAGCCGVFTLRPRFRQPEFRRERFCIYFSLGLSLYMPLLHGWRYVGALENLDEVAGLWSFLQLTGVNTLGGILYALRVPERWSPGRFDLVGHSHNCMHIMAIGGAIIRLQGLLNAYGRWAVEDVTTLLCRSAM</sequence>
<feature type="binding site" evidence="6">
    <location>
        <position position="338"/>
    </location>
    <ligand>
        <name>Zn(2+)</name>
        <dbReference type="ChEBI" id="CHEBI:29105"/>
    </ligand>
</feature>
<keyword evidence="6" id="KW-0862">Zinc</keyword>
<feature type="transmembrane region" description="Helical" evidence="7">
    <location>
        <begin position="233"/>
        <end position="256"/>
    </location>
</feature>
<protein>
    <recommendedName>
        <fullName evidence="10">Adiponectin receptor protein 1</fullName>
    </recommendedName>
</protein>
<feature type="transmembrane region" description="Helical" evidence="7">
    <location>
        <begin position="268"/>
        <end position="289"/>
    </location>
</feature>
<evidence type="ECO:0000256" key="5">
    <source>
        <dbReference type="ARBA" id="ARBA00023136"/>
    </source>
</evidence>
<evidence type="ECO:0000256" key="1">
    <source>
        <dbReference type="ARBA" id="ARBA00004141"/>
    </source>
</evidence>
<gene>
    <name evidence="8" type="ORF">PCL_08382</name>
</gene>
<evidence type="ECO:0000256" key="6">
    <source>
        <dbReference type="PIRSR" id="PIRSR604254-1"/>
    </source>
</evidence>
<dbReference type="Pfam" id="PF03006">
    <property type="entry name" value="HlyIII"/>
    <property type="match status" value="1"/>
</dbReference>
<dbReference type="Proteomes" id="UP000245956">
    <property type="component" value="Unassembled WGS sequence"/>
</dbReference>
<dbReference type="PANTHER" id="PTHR20855">
    <property type="entry name" value="ADIPOR/PROGESTIN RECEPTOR-RELATED"/>
    <property type="match status" value="1"/>
</dbReference>
<evidence type="ECO:0000256" key="2">
    <source>
        <dbReference type="ARBA" id="ARBA00007018"/>
    </source>
</evidence>
<evidence type="ECO:0000313" key="9">
    <source>
        <dbReference type="Proteomes" id="UP000245956"/>
    </source>
</evidence>